<keyword evidence="4" id="KW-1185">Reference proteome</keyword>
<dbReference type="Proteomes" id="UP000002718">
    <property type="component" value="Chromosome"/>
</dbReference>
<dbReference type="eggNOG" id="COG1320">
    <property type="taxonomic scope" value="Bacteria"/>
</dbReference>
<dbReference type="NCBIfam" id="TIGR01300">
    <property type="entry name" value="CPA3_mnhG_phaG"/>
    <property type="match status" value="1"/>
</dbReference>
<evidence type="ECO:0000313" key="3">
    <source>
        <dbReference type="EMBL" id="SEG08629.1"/>
    </source>
</evidence>
<dbReference type="GO" id="GO:0015385">
    <property type="term" value="F:sodium:proton antiporter activity"/>
    <property type="evidence" value="ECO:0007669"/>
    <property type="project" value="TreeGrafter"/>
</dbReference>
<feature type="transmembrane region" description="Helical" evidence="1">
    <location>
        <begin position="45"/>
        <end position="66"/>
    </location>
</feature>
<proteinExistence type="predicted"/>
<reference evidence="3 5" key="4">
    <citation type="submission" date="2016-10" db="EMBL/GenBank/DDBJ databases">
        <authorList>
            <person name="de Groot N.N."/>
        </authorList>
    </citation>
    <scope>NUCLEOTIDE SEQUENCE [LARGE SCALE GENOMIC DNA]</scope>
    <source>
        <strain evidence="3 5">Nl13</strain>
    </source>
</reference>
<dbReference type="KEGG" id="nmu:Nmul_A1586"/>
<dbReference type="PANTHER" id="PTHR34703">
    <property type="entry name" value="ANTIPORTER SUBUNIT MNHG2-RELATED"/>
    <property type="match status" value="1"/>
</dbReference>
<evidence type="ECO:0000256" key="1">
    <source>
        <dbReference type="SAM" id="Phobius"/>
    </source>
</evidence>
<dbReference type="RefSeq" id="WP_011380914.1">
    <property type="nucleotide sequence ID" value="NC_007614.1"/>
</dbReference>
<dbReference type="Pfam" id="PF03334">
    <property type="entry name" value="PhaG_MnhG_YufB"/>
    <property type="match status" value="1"/>
</dbReference>
<keyword evidence="1" id="KW-1133">Transmembrane helix</keyword>
<dbReference type="EMBL" id="FNVK01000028">
    <property type="protein sequence ID" value="SEG08629.1"/>
    <property type="molecule type" value="Genomic_DNA"/>
</dbReference>
<reference evidence="2" key="2">
    <citation type="submission" date="2005-08" db="EMBL/GenBank/DDBJ databases">
        <title>Complete sequence of Chromosome 1 of Nitrosospira multiformis ATCC 25196.</title>
        <authorList>
            <consortium name="US DOE Joint Genome Institute"/>
            <person name="Copeland A."/>
            <person name="Lucas S."/>
            <person name="Lapidus A."/>
            <person name="Barry K."/>
            <person name="Detter J.C."/>
            <person name="Glavina T."/>
            <person name="Hammon N."/>
            <person name="Israni S."/>
            <person name="Pitluck S."/>
            <person name="Chain P."/>
            <person name="Malfatti S."/>
            <person name="Shin M."/>
            <person name="Vergez L."/>
            <person name="Schmutz J."/>
            <person name="Larimer F."/>
            <person name="Land M."/>
            <person name="Hauser L."/>
            <person name="Kyrpides N."/>
            <person name="Lykidis A."/>
            <person name="Richardson P."/>
        </authorList>
    </citation>
    <scope>NUCLEOTIDE SEQUENCE</scope>
    <source>
        <strain evidence="2">ATCC 25196</strain>
    </source>
</reference>
<dbReference type="AlphaFoldDB" id="Q2Y8N4"/>
<evidence type="ECO:0000313" key="4">
    <source>
        <dbReference type="Proteomes" id="UP000002718"/>
    </source>
</evidence>
<name>Q2Y8N4_NITMU</name>
<reference evidence="4" key="1">
    <citation type="submission" date="2005-08" db="EMBL/GenBank/DDBJ databases">
        <title>Complete sequence of chromosome 1 of Nitrosospira multiformis ATCC 25196.</title>
        <authorList>
            <person name="Copeland A."/>
            <person name="Lucas S."/>
            <person name="Lapidus A."/>
            <person name="Barry K."/>
            <person name="Detter J.C."/>
            <person name="Glavina T."/>
            <person name="Hammon N."/>
            <person name="Israni S."/>
            <person name="Pitluck S."/>
            <person name="Chain P."/>
            <person name="Malfatti S."/>
            <person name="Shin M."/>
            <person name="Vergez L."/>
            <person name="Schmutz J."/>
            <person name="Larimer F."/>
            <person name="Land M."/>
            <person name="Hauser L."/>
            <person name="Kyrpides N."/>
            <person name="Lykidis A."/>
            <person name="Richardson P."/>
        </authorList>
    </citation>
    <scope>NUCLEOTIDE SEQUENCE [LARGE SCALE GENOMIC DNA]</scope>
    <source>
        <strain evidence="4">ATCC 25196 / NCIMB 11849 / C 71</strain>
    </source>
</reference>
<protein>
    <submittedName>
        <fullName evidence="2">Multisubunit potassium/proton antiporter, PhaG subunit</fullName>
    </submittedName>
</protein>
<dbReference type="OrthoDB" id="9813804at2"/>
<feature type="transmembrane region" description="Helical" evidence="1">
    <location>
        <begin position="12"/>
        <end position="33"/>
    </location>
</feature>
<dbReference type="InterPro" id="IPR005133">
    <property type="entry name" value="PhaG_MnhG_YufB"/>
</dbReference>
<dbReference type="PANTHER" id="PTHR34703:SF1">
    <property type="entry name" value="ANTIPORTER SUBUNIT MNHG2-RELATED"/>
    <property type="match status" value="1"/>
</dbReference>
<reference evidence="2 4" key="3">
    <citation type="journal article" date="2008" name="Appl. Environ. Microbiol.">
        <title>Complete genome sequence of Nitrosospira multiformis, an ammonia-oxidizing bacterium from the soil environment.</title>
        <authorList>
            <person name="Norton J.M."/>
            <person name="Klotz M.G."/>
            <person name="Stein L.Y."/>
            <person name="Arp D.J."/>
            <person name="Bottomley P.J."/>
            <person name="Chain P.S."/>
            <person name="Hauser L.J."/>
            <person name="Land M.L."/>
            <person name="Larimer F.W."/>
            <person name="Shin M.W."/>
            <person name="Starkenburg S.R."/>
        </authorList>
    </citation>
    <scope>NUCLEOTIDE SEQUENCE [LARGE SCALE GENOMIC DNA]</scope>
    <source>
        <strain evidence="2">ATCC 25196</strain>
        <strain evidence="4">ATCC 25196 / NCIMB 11849 / C 71</strain>
    </source>
</reference>
<accession>Q2Y8N4</accession>
<feature type="transmembrane region" description="Helical" evidence="1">
    <location>
        <begin position="72"/>
        <end position="93"/>
    </location>
</feature>
<organism evidence="2 4">
    <name type="scientific">Nitrosospira multiformis (strain ATCC 25196 / NCIMB 11849 / C 71)</name>
    <dbReference type="NCBI Taxonomy" id="323848"/>
    <lineage>
        <taxon>Bacteria</taxon>
        <taxon>Pseudomonadati</taxon>
        <taxon>Pseudomonadota</taxon>
        <taxon>Betaproteobacteria</taxon>
        <taxon>Nitrosomonadales</taxon>
        <taxon>Nitrosomonadaceae</taxon>
        <taxon>Nitrosospira</taxon>
    </lineage>
</organism>
<sequence length="116" mass="12582">MTNGVIPFWADLLGSLLLISGSLLTLIGSLGLLRLPNLFARMHGITLGNTLGLGCVLLASILLASIHAERFVFQEVLITLFMISTSPVTTILLMRSGIYRKRADTEQKPLSSQNTN</sequence>
<dbReference type="EMBL" id="CP000103">
    <property type="protein sequence ID" value="ABB74887.1"/>
    <property type="molecule type" value="Genomic_DNA"/>
</dbReference>
<evidence type="ECO:0000313" key="2">
    <source>
        <dbReference type="EMBL" id="ABB74887.1"/>
    </source>
</evidence>
<dbReference type="Proteomes" id="UP000236751">
    <property type="component" value="Unassembled WGS sequence"/>
</dbReference>
<dbReference type="HOGENOM" id="CLU_121334_1_0_4"/>
<dbReference type="STRING" id="323848.Nmul_A1586"/>
<gene>
    <name evidence="2" type="ordered locus">Nmul_A1586</name>
    <name evidence="3" type="ORF">SAMN05216403_12826</name>
</gene>
<keyword evidence="1" id="KW-0472">Membrane</keyword>
<keyword evidence="1" id="KW-0812">Transmembrane</keyword>
<evidence type="ECO:0000313" key="5">
    <source>
        <dbReference type="Proteomes" id="UP000236751"/>
    </source>
</evidence>